<dbReference type="Proteomes" id="UP000007435">
    <property type="component" value="Chromosome"/>
</dbReference>
<dbReference type="RefSeq" id="WP_013407582.1">
    <property type="nucleotide sequence ID" value="NC_014655.1"/>
</dbReference>
<sequence length="200" mass="23227">MNWLRFKTVVLGIFCVGMAHAQDLKKTTFKVVPSHLTGQFAGAMGAAAVGPGFNYGKHKRWDSEVLLGYVPKFDSEKVKYTINFRQTYKPFNLHLGNHLSLYPLRTGAFVNTTIGKEFWMSTPEKYPSKYYTFSTKLRLNIFAGQELAYHLKSKDLESIRFFYDIHTSDLYLISRIQNTYLRKRNYLGLALGVKLQWKRF</sequence>
<dbReference type="KEGG" id="lby:Lbys_0770"/>
<dbReference type="AlphaFoldDB" id="E4RQ47"/>
<evidence type="ECO:0000313" key="2">
    <source>
        <dbReference type="EMBL" id="ADQ16530.1"/>
    </source>
</evidence>
<dbReference type="HOGENOM" id="CLU_093748_0_0_10"/>
<evidence type="ECO:0000256" key="1">
    <source>
        <dbReference type="SAM" id="SignalP"/>
    </source>
</evidence>
<protein>
    <recommendedName>
        <fullName evidence="4">Outer membrane protein beta-barrel domain-containing protein</fullName>
    </recommendedName>
</protein>
<proteinExistence type="predicted"/>
<evidence type="ECO:0000313" key="3">
    <source>
        <dbReference type="Proteomes" id="UP000007435"/>
    </source>
</evidence>
<evidence type="ECO:0008006" key="4">
    <source>
        <dbReference type="Google" id="ProtNLM"/>
    </source>
</evidence>
<dbReference type="STRING" id="649349.Lbys_0770"/>
<reference evidence="2 3" key="2">
    <citation type="journal article" date="2011" name="Stand. Genomic Sci.">
        <title>Complete genome sequence of Leadbetterella byssophila type strain (4M15).</title>
        <authorList>
            <person name="Abt B."/>
            <person name="Teshima H."/>
            <person name="Lucas S."/>
            <person name="Lapidus A."/>
            <person name="Del Rio T.G."/>
            <person name="Nolan M."/>
            <person name="Tice H."/>
            <person name="Cheng J.F."/>
            <person name="Pitluck S."/>
            <person name="Liolios K."/>
            <person name="Pagani I."/>
            <person name="Ivanova N."/>
            <person name="Mavromatis K."/>
            <person name="Pati A."/>
            <person name="Tapia R."/>
            <person name="Han C."/>
            <person name="Goodwin L."/>
            <person name="Chen A."/>
            <person name="Palaniappan K."/>
            <person name="Land M."/>
            <person name="Hauser L."/>
            <person name="Chang Y.J."/>
            <person name="Jeffries C.D."/>
            <person name="Rohde M."/>
            <person name="Goker M."/>
            <person name="Tindall B.J."/>
            <person name="Detter J.C."/>
            <person name="Woyke T."/>
            <person name="Bristow J."/>
            <person name="Eisen J.A."/>
            <person name="Markowitz V."/>
            <person name="Hugenholtz P."/>
            <person name="Klenk H.P."/>
            <person name="Kyrpides N.C."/>
        </authorList>
    </citation>
    <scope>NUCLEOTIDE SEQUENCE [LARGE SCALE GENOMIC DNA]</scope>
    <source>
        <strain evidence="3">DSM 17132 / JCM 16389 / KACC 11308 / NBRC 106382 / 4M15</strain>
    </source>
</reference>
<dbReference type="eggNOG" id="ENOG502ZSCK">
    <property type="taxonomic scope" value="Bacteria"/>
</dbReference>
<name>E4RQ47_LEAB4</name>
<feature type="chain" id="PRO_5003188018" description="Outer membrane protein beta-barrel domain-containing protein" evidence="1">
    <location>
        <begin position="22"/>
        <end position="200"/>
    </location>
</feature>
<dbReference type="OrthoDB" id="5381546at2"/>
<accession>E4RQ47</accession>
<keyword evidence="1" id="KW-0732">Signal</keyword>
<gene>
    <name evidence="2" type="ordered locus">Lbys_0770</name>
</gene>
<organism evidence="2 3">
    <name type="scientific">Leadbetterella byssophila (strain DSM 17132 / JCM 16389 / KACC 11308 / NBRC 106382 / 4M15)</name>
    <dbReference type="NCBI Taxonomy" id="649349"/>
    <lineage>
        <taxon>Bacteria</taxon>
        <taxon>Pseudomonadati</taxon>
        <taxon>Bacteroidota</taxon>
        <taxon>Cytophagia</taxon>
        <taxon>Cytophagales</taxon>
        <taxon>Leadbetterellaceae</taxon>
        <taxon>Leadbetterella</taxon>
    </lineage>
</organism>
<dbReference type="EMBL" id="CP002305">
    <property type="protein sequence ID" value="ADQ16530.1"/>
    <property type="molecule type" value="Genomic_DNA"/>
</dbReference>
<reference key="1">
    <citation type="submission" date="2010-11" db="EMBL/GenBank/DDBJ databases">
        <title>The complete genome of Leadbetterella byssophila DSM 17132.</title>
        <authorList>
            <consortium name="US DOE Joint Genome Institute (JGI-PGF)"/>
            <person name="Lucas S."/>
            <person name="Copeland A."/>
            <person name="Lapidus A."/>
            <person name="Glavina del Rio T."/>
            <person name="Dalin E."/>
            <person name="Tice H."/>
            <person name="Bruce D."/>
            <person name="Goodwin L."/>
            <person name="Pitluck S."/>
            <person name="Kyrpides N."/>
            <person name="Mavromatis K."/>
            <person name="Ivanova N."/>
            <person name="Teshima H."/>
            <person name="Brettin T."/>
            <person name="Detter J.C."/>
            <person name="Han C."/>
            <person name="Tapia R."/>
            <person name="Land M."/>
            <person name="Hauser L."/>
            <person name="Markowitz V."/>
            <person name="Cheng J.-F."/>
            <person name="Hugenholtz P."/>
            <person name="Woyke T."/>
            <person name="Wu D."/>
            <person name="Tindall B."/>
            <person name="Pomrenke H.G."/>
            <person name="Brambilla E."/>
            <person name="Klenk H.-P."/>
            <person name="Eisen J.A."/>
        </authorList>
    </citation>
    <scope>NUCLEOTIDE SEQUENCE [LARGE SCALE GENOMIC DNA]</scope>
    <source>
        <strain>DSM 17132</strain>
    </source>
</reference>
<feature type="signal peptide" evidence="1">
    <location>
        <begin position="1"/>
        <end position="21"/>
    </location>
</feature>
<keyword evidence="3" id="KW-1185">Reference proteome</keyword>